<keyword evidence="5" id="KW-0812">Transmembrane</keyword>
<evidence type="ECO:0000259" key="9">
    <source>
        <dbReference type="Pfam" id="PF19029"/>
    </source>
</evidence>
<dbReference type="InterPro" id="IPR043604">
    <property type="entry name" value="DUF883_N"/>
</dbReference>
<reference evidence="10 11" key="1">
    <citation type="submission" date="2020-07" db="EMBL/GenBank/DDBJ databases">
        <title>Pusillimonas sp. nov., isolated from poultry manure in Taiwan.</title>
        <authorList>
            <person name="Lin S.-Y."/>
            <person name="Tang Y.-S."/>
            <person name="Young C.-C."/>
        </authorList>
    </citation>
    <scope>NUCLEOTIDE SEQUENCE [LARGE SCALE GENOMIC DNA]</scope>
    <source>
        <strain evidence="10 11">CC-YST705</strain>
    </source>
</reference>
<dbReference type="Pfam" id="PF05957">
    <property type="entry name" value="DUF883"/>
    <property type="match status" value="1"/>
</dbReference>
<name>A0ABS8CGC7_9BURK</name>
<keyword evidence="6" id="KW-1133">Transmembrane helix</keyword>
<sequence length="108" mass="11960">MAKARNTRINDRDEDGLMEQLRSSLDEVEKLLGDAAHAGEDKAGELREKAMDALRNTRLALHDTQDAVIARSRRAARVTDEYVHDNPWQAIGLSAVAGLLLGVLISRR</sequence>
<evidence type="ECO:0000313" key="10">
    <source>
        <dbReference type="EMBL" id="MCB5364599.1"/>
    </source>
</evidence>
<evidence type="ECO:0000256" key="2">
    <source>
        <dbReference type="ARBA" id="ARBA00010423"/>
    </source>
</evidence>
<proteinExistence type="inferred from homology"/>
<dbReference type="EMBL" id="JACDXW010000006">
    <property type="protein sequence ID" value="MCB5364599.1"/>
    <property type="molecule type" value="Genomic_DNA"/>
</dbReference>
<keyword evidence="3" id="KW-1003">Cell membrane</keyword>
<organism evidence="10 11">
    <name type="scientific">Mesopusillimonas faecipullorum</name>
    <dbReference type="NCBI Taxonomy" id="2755040"/>
    <lineage>
        <taxon>Bacteria</taxon>
        <taxon>Pseudomonadati</taxon>
        <taxon>Pseudomonadota</taxon>
        <taxon>Betaproteobacteria</taxon>
        <taxon>Burkholderiales</taxon>
        <taxon>Alcaligenaceae</taxon>
        <taxon>Mesopusillimonas</taxon>
    </lineage>
</organism>
<comment type="caution">
    <text evidence="10">The sequence shown here is derived from an EMBL/GenBank/DDBJ whole genome shotgun (WGS) entry which is preliminary data.</text>
</comment>
<keyword evidence="4" id="KW-0997">Cell inner membrane</keyword>
<evidence type="ECO:0000259" key="8">
    <source>
        <dbReference type="Pfam" id="PF05957"/>
    </source>
</evidence>
<dbReference type="PANTHER" id="PTHR35893:SF3">
    <property type="entry name" value="INNER MEMBRANE PROTEIN"/>
    <property type="match status" value="1"/>
</dbReference>
<comment type="subcellular location">
    <subcellularLocation>
        <location evidence="1">Cell inner membrane</location>
        <topology evidence="1">Single-pass membrane protein</topology>
    </subcellularLocation>
</comment>
<evidence type="ECO:0000313" key="11">
    <source>
        <dbReference type="Proteomes" id="UP000776983"/>
    </source>
</evidence>
<dbReference type="PANTHER" id="PTHR35893">
    <property type="entry name" value="INNER MEMBRANE PROTEIN-RELATED"/>
    <property type="match status" value="1"/>
</dbReference>
<evidence type="ECO:0000256" key="4">
    <source>
        <dbReference type="ARBA" id="ARBA00022519"/>
    </source>
</evidence>
<evidence type="ECO:0000256" key="5">
    <source>
        <dbReference type="ARBA" id="ARBA00022692"/>
    </source>
</evidence>
<keyword evidence="7" id="KW-0472">Membrane</keyword>
<feature type="domain" description="DUF883" evidence="8">
    <location>
        <begin position="17"/>
        <end position="67"/>
    </location>
</feature>
<feature type="domain" description="DUF883" evidence="9">
    <location>
        <begin position="79"/>
        <end position="108"/>
    </location>
</feature>
<accession>A0ABS8CGC7</accession>
<protein>
    <submittedName>
        <fullName evidence="10">DUF883 family protein</fullName>
    </submittedName>
</protein>
<dbReference type="InterPro" id="IPR043605">
    <property type="entry name" value="DUF883_C"/>
</dbReference>
<dbReference type="RefSeq" id="WP_226955011.1">
    <property type="nucleotide sequence ID" value="NZ_JACDXW010000006.1"/>
</dbReference>
<evidence type="ECO:0000256" key="7">
    <source>
        <dbReference type="ARBA" id="ARBA00023136"/>
    </source>
</evidence>
<gene>
    <name evidence="10" type="ORF">H0484_12660</name>
</gene>
<evidence type="ECO:0000256" key="6">
    <source>
        <dbReference type="ARBA" id="ARBA00022989"/>
    </source>
</evidence>
<comment type="similarity">
    <text evidence="2">Belongs to the ElaB/YgaM/YqjD family.</text>
</comment>
<keyword evidence="11" id="KW-1185">Reference proteome</keyword>
<dbReference type="Pfam" id="PF19029">
    <property type="entry name" value="DUF883_C"/>
    <property type="match status" value="1"/>
</dbReference>
<dbReference type="InterPro" id="IPR010279">
    <property type="entry name" value="YqjD/ElaB"/>
</dbReference>
<evidence type="ECO:0000256" key="1">
    <source>
        <dbReference type="ARBA" id="ARBA00004377"/>
    </source>
</evidence>
<dbReference type="Proteomes" id="UP000776983">
    <property type="component" value="Unassembled WGS sequence"/>
</dbReference>
<evidence type="ECO:0000256" key="3">
    <source>
        <dbReference type="ARBA" id="ARBA00022475"/>
    </source>
</evidence>